<accession>A0A5B7SNY7</accession>
<dbReference type="EMBL" id="CP040710">
    <property type="protein sequence ID" value="QCW99871.1"/>
    <property type="molecule type" value="Genomic_DNA"/>
</dbReference>
<dbReference type="AlphaFoldDB" id="A0A5B7SNY7"/>
<reference evidence="2 3" key="1">
    <citation type="submission" date="2019-05" db="EMBL/GenBank/DDBJ databases">
        <title>Genome sequencing of F202Z8.</title>
        <authorList>
            <person name="Kwon Y.M."/>
        </authorList>
    </citation>
    <scope>NUCLEOTIDE SEQUENCE [LARGE SCALE GENOMIC DNA]</scope>
    <source>
        <strain evidence="2 3">F202Z8</strain>
    </source>
</reference>
<evidence type="ECO:0000259" key="1">
    <source>
        <dbReference type="Pfam" id="PF20335"/>
    </source>
</evidence>
<protein>
    <recommendedName>
        <fullName evidence="1">DUF6630 domain-containing protein</fullName>
    </recommendedName>
</protein>
<dbReference type="RefSeq" id="WP_138852221.1">
    <property type="nucleotide sequence ID" value="NZ_CP040710.1"/>
</dbReference>
<gene>
    <name evidence="2" type="ORF">FGM00_07075</name>
</gene>
<name>A0A5B7SNY7_9FLAO</name>
<dbReference type="Pfam" id="PF20335">
    <property type="entry name" value="DUF6630"/>
    <property type="match status" value="1"/>
</dbReference>
<keyword evidence="3" id="KW-1185">Reference proteome</keyword>
<sequence>MGRIEPLLELAKLISEDDSFVSEVQLAENQPFNYLGQFERALQERGIHSAIPSLPWIAFVDGLARRDQLVELDWKDDPQELIATTMKLLKNHPEHEGLAEPIKKIEPFIDEDIEEFLPQLNAALKEFDVQLVWIDIDSDSYPLTILPSKNVDEAERLASEADYGSLKL</sequence>
<dbReference type="Proteomes" id="UP000310017">
    <property type="component" value="Chromosome"/>
</dbReference>
<dbReference type="InterPro" id="IPR046582">
    <property type="entry name" value="DUF6630"/>
</dbReference>
<organism evidence="2 3">
    <name type="scientific">Aggregatimonas sangjinii</name>
    <dbReference type="NCBI Taxonomy" id="2583587"/>
    <lineage>
        <taxon>Bacteria</taxon>
        <taxon>Pseudomonadati</taxon>
        <taxon>Bacteroidota</taxon>
        <taxon>Flavobacteriia</taxon>
        <taxon>Flavobacteriales</taxon>
        <taxon>Flavobacteriaceae</taxon>
        <taxon>Aggregatimonas</taxon>
    </lineage>
</organism>
<feature type="domain" description="DUF6630" evidence="1">
    <location>
        <begin position="7"/>
        <end position="164"/>
    </location>
</feature>
<evidence type="ECO:0000313" key="3">
    <source>
        <dbReference type="Proteomes" id="UP000310017"/>
    </source>
</evidence>
<evidence type="ECO:0000313" key="2">
    <source>
        <dbReference type="EMBL" id="QCW99871.1"/>
    </source>
</evidence>
<proteinExistence type="predicted"/>
<dbReference type="OrthoDB" id="5107934at2"/>
<dbReference type="KEGG" id="asag:FGM00_07075"/>